<reference evidence="2 3" key="1">
    <citation type="submission" date="2020-04" db="EMBL/GenBank/DDBJ databases">
        <title>Flammeovirga sp. SR4, a novel species isolated from seawater.</title>
        <authorList>
            <person name="Wang X."/>
        </authorList>
    </citation>
    <scope>NUCLEOTIDE SEQUENCE [LARGE SCALE GENOMIC DNA]</scope>
    <source>
        <strain evidence="2 3">ATCC 23126</strain>
    </source>
</reference>
<dbReference type="AlphaFoldDB" id="A0A7X9P459"/>
<dbReference type="InterPro" id="IPR036188">
    <property type="entry name" value="FAD/NAD-bd_sf"/>
</dbReference>
<organism evidence="2 3">
    <name type="scientific">Flammeovirga aprica JL-4</name>
    <dbReference type="NCBI Taxonomy" id="694437"/>
    <lineage>
        <taxon>Bacteria</taxon>
        <taxon>Pseudomonadati</taxon>
        <taxon>Bacteroidota</taxon>
        <taxon>Cytophagia</taxon>
        <taxon>Cytophagales</taxon>
        <taxon>Flammeovirgaceae</taxon>
        <taxon>Flammeovirga</taxon>
    </lineage>
</organism>
<dbReference type="InterPro" id="IPR002938">
    <property type="entry name" value="FAD-bd"/>
</dbReference>
<accession>A0A7X9P459</accession>
<gene>
    <name evidence="2" type="ORF">HHU12_10775</name>
</gene>
<evidence type="ECO:0000259" key="1">
    <source>
        <dbReference type="Pfam" id="PF01494"/>
    </source>
</evidence>
<feature type="domain" description="FAD-binding" evidence="1">
    <location>
        <begin position="2"/>
        <end position="306"/>
    </location>
</feature>
<dbReference type="Proteomes" id="UP000576082">
    <property type="component" value="Unassembled WGS sequence"/>
</dbReference>
<protein>
    <submittedName>
        <fullName evidence="2">FAD-dependent oxidoreductase</fullName>
    </submittedName>
</protein>
<dbReference type="SUPFAM" id="SSF51905">
    <property type="entry name" value="FAD/NAD(P)-binding domain"/>
    <property type="match status" value="1"/>
</dbReference>
<dbReference type="PANTHER" id="PTHR42685:SF22">
    <property type="entry name" value="CONDITIONED MEDIUM FACTOR RECEPTOR 1"/>
    <property type="match status" value="1"/>
</dbReference>
<dbReference type="Pfam" id="PF01494">
    <property type="entry name" value="FAD_binding_3"/>
    <property type="match status" value="1"/>
</dbReference>
<dbReference type="PANTHER" id="PTHR42685">
    <property type="entry name" value="GERANYLGERANYL DIPHOSPHATE REDUCTASE"/>
    <property type="match status" value="1"/>
</dbReference>
<comment type="caution">
    <text evidence="2">The sequence shown here is derived from an EMBL/GenBank/DDBJ whole genome shotgun (WGS) entry which is preliminary data.</text>
</comment>
<dbReference type="Gene3D" id="3.50.50.60">
    <property type="entry name" value="FAD/NAD(P)-binding domain"/>
    <property type="match status" value="1"/>
</dbReference>
<dbReference type="PRINTS" id="PR00420">
    <property type="entry name" value="RNGMNOXGNASE"/>
</dbReference>
<evidence type="ECO:0000313" key="3">
    <source>
        <dbReference type="Proteomes" id="UP000576082"/>
    </source>
</evidence>
<name>A0A7X9P459_9BACT</name>
<dbReference type="RefSeq" id="WP_169656747.1">
    <property type="nucleotide sequence ID" value="NZ_JABANE010000024.1"/>
</dbReference>
<dbReference type="EMBL" id="JABANE010000024">
    <property type="protein sequence ID" value="NME68442.1"/>
    <property type="molecule type" value="Genomic_DNA"/>
</dbReference>
<dbReference type="GO" id="GO:0071949">
    <property type="term" value="F:FAD binding"/>
    <property type="evidence" value="ECO:0007669"/>
    <property type="project" value="InterPro"/>
</dbReference>
<sequence length="372" mass="41827">MYDVCIIGGGLGGLSLSIQMADFGWKVLLLEKKNYPFHRVCGEYVATESWDFLRRIGVDDKALQLPQINHLLVSAPNGNYLESPLTTGGIGISRYLLDNTLYKIALEKGVTVLTKTTVQAIYEINEAWEITTQKETYQSKSVVGAFGKRSNLDQKLNRSYIKQSKSRLNNFVAVKYHLTGDFDKTKIELHNFEGGYCGLSKVENDVLCMCYMVSGKVFHREGSIEALEKNVLQKNPFLKKYLTYTRLWDRPLSIAQIDFSKKELIENNIPMIGDASGIIPPLSGNGMSMSMHASVIIAPLLDAFLNHEITWNKLNQEYAKQWKASFHTRLKAGRLLQQSFGKNFITNIVIQVLKGSDTATKKIIAATHGEVF</sequence>
<evidence type="ECO:0000313" key="2">
    <source>
        <dbReference type="EMBL" id="NME68442.1"/>
    </source>
</evidence>
<keyword evidence="3" id="KW-1185">Reference proteome</keyword>
<dbReference type="InterPro" id="IPR050407">
    <property type="entry name" value="Geranylgeranyl_reductase"/>
</dbReference>
<proteinExistence type="predicted"/>